<evidence type="ECO:0000313" key="3">
    <source>
        <dbReference type="Proteomes" id="UP000215914"/>
    </source>
</evidence>
<keyword evidence="3" id="KW-1185">Reference proteome</keyword>
<sequence>MNALKERQRESLWQSVREREGERRRKGRAGQSTVVSHAGSWPETVAVVSFTPMSDITLYPPQQASTLQMPDKTPAVARSPLHRQRCRN</sequence>
<dbReference type="AlphaFoldDB" id="A0A9K3JSM3"/>
<reference evidence="2" key="2">
    <citation type="submission" date="2020-06" db="EMBL/GenBank/DDBJ databases">
        <title>Helianthus annuus Genome sequencing and assembly Release 2.</title>
        <authorList>
            <person name="Gouzy J."/>
            <person name="Langlade N."/>
            <person name="Munos S."/>
        </authorList>
    </citation>
    <scope>NUCLEOTIDE SEQUENCE</scope>
    <source>
        <tissue evidence="2">Leaves</tissue>
    </source>
</reference>
<feature type="region of interest" description="Disordered" evidence="1">
    <location>
        <begin position="1"/>
        <end position="36"/>
    </location>
</feature>
<feature type="region of interest" description="Disordered" evidence="1">
    <location>
        <begin position="63"/>
        <end position="88"/>
    </location>
</feature>
<organism evidence="2 3">
    <name type="scientific">Helianthus annuus</name>
    <name type="common">Common sunflower</name>
    <dbReference type="NCBI Taxonomy" id="4232"/>
    <lineage>
        <taxon>Eukaryota</taxon>
        <taxon>Viridiplantae</taxon>
        <taxon>Streptophyta</taxon>
        <taxon>Embryophyta</taxon>
        <taxon>Tracheophyta</taxon>
        <taxon>Spermatophyta</taxon>
        <taxon>Magnoliopsida</taxon>
        <taxon>eudicotyledons</taxon>
        <taxon>Gunneridae</taxon>
        <taxon>Pentapetalae</taxon>
        <taxon>asterids</taxon>
        <taxon>campanulids</taxon>
        <taxon>Asterales</taxon>
        <taxon>Asteraceae</taxon>
        <taxon>Asteroideae</taxon>
        <taxon>Heliantheae alliance</taxon>
        <taxon>Heliantheae</taxon>
        <taxon>Helianthus</taxon>
    </lineage>
</organism>
<evidence type="ECO:0000313" key="2">
    <source>
        <dbReference type="EMBL" id="KAF5820619.1"/>
    </source>
</evidence>
<dbReference type="EMBL" id="MNCJ02000316">
    <property type="protein sequence ID" value="KAF5820619.1"/>
    <property type="molecule type" value="Genomic_DNA"/>
</dbReference>
<dbReference type="Proteomes" id="UP000215914">
    <property type="component" value="Unassembled WGS sequence"/>
</dbReference>
<feature type="compositionally biased region" description="Basic and acidic residues" evidence="1">
    <location>
        <begin position="1"/>
        <end position="23"/>
    </location>
</feature>
<evidence type="ECO:0000256" key="1">
    <source>
        <dbReference type="SAM" id="MobiDB-lite"/>
    </source>
</evidence>
<dbReference type="Gramene" id="mRNA:HanXRQr2_Chr01g0004231">
    <property type="protein sequence ID" value="CDS:HanXRQr2_Chr01g0004231.1"/>
    <property type="gene ID" value="HanXRQr2_Chr01g0004231"/>
</dbReference>
<name>A0A9K3JSM3_HELAN</name>
<reference evidence="2" key="1">
    <citation type="journal article" date="2017" name="Nature">
        <title>The sunflower genome provides insights into oil metabolism, flowering and Asterid evolution.</title>
        <authorList>
            <person name="Badouin H."/>
            <person name="Gouzy J."/>
            <person name="Grassa C.J."/>
            <person name="Murat F."/>
            <person name="Staton S.E."/>
            <person name="Cottret L."/>
            <person name="Lelandais-Briere C."/>
            <person name="Owens G.L."/>
            <person name="Carrere S."/>
            <person name="Mayjonade B."/>
            <person name="Legrand L."/>
            <person name="Gill N."/>
            <person name="Kane N.C."/>
            <person name="Bowers J.E."/>
            <person name="Hubner S."/>
            <person name="Bellec A."/>
            <person name="Berard A."/>
            <person name="Berges H."/>
            <person name="Blanchet N."/>
            <person name="Boniface M.C."/>
            <person name="Brunel D."/>
            <person name="Catrice O."/>
            <person name="Chaidir N."/>
            <person name="Claudel C."/>
            <person name="Donnadieu C."/>
            <person name="Faraut T."/>
            <person name="Fievet G."/>
            <person name="Helmstetter N."/>
            <person name="King M."/>
            <person name="Knapp S.J."/>
            <person name="Lai Z."/>
            <person name="Le Paslier M.C."/>
            <person name="Lippi Y."/>
            <person name="Lorenzon L."/>
            <person name="Mandel J.R."/>
            <person name="Marage G."/>
            <person name="Marchand G."/>
            <person name="Marquand E."/>
            <person name="Bret-Mestries E."/>
            <person name="Morien E."/>
            <person name="Nambeesan S."/>
            <person name="Nguyen T."/>
            <person name="Pegot-Espagnet P."/>
            <person name="Pouilly N."/>
            <person name="Raftis F."/>
            <person name="Sallet E."/>
            <person name="Schiex T."/>
            <person name="Thomas J."/>
            <person name="Vandecasteele C."/>
            <person name="Vares D."/>
            <person name="Vear F."/>
            <person name="Vautrin S."/>
            <person name="Crespi M."/>
            <person name="Mangin B."/>
            <person name="Burke J.M."/>
            <person name="Salse J."/>
            <person name="Munos S."/>
            <person name="Vincourt P."/>
            <person name="Rieseberg L.H."/>
            <person name="Langlade N.B."/>
        </authorList>
    </citation>
    <scope>NUCLEOTIDE SEQUENCE</scope>
    <source>
        <tissue evidence="2">Leaves</tissue>
    </source>
</reference>
<comment type="caution">
    <text evidence="2">The sequence shown here is derived from an EMBL/GenBank/DDBJ whole genome shotgun (WGS) entry which is preliminary data.</text>
</comment>
<proteinExistence type="predicted"/>
<accession>A0A9K3JSM3</accession>
<protein>
    <submittedName>
        <fullName evidence="2">Uncharacterized protein</fullName>
    </submittedName>
</protein>
<gene>
    <name evidence="2" type="ORF">HanXRQr2_Chr01g0004231</name>
</gene>